<dbReference type="SMART" id="SM00491">
    <property type="entry name" value="HELICc2"/>
    <property type="match status" value="1"/>
</dbReference>
<dbReference type="GO" id="GO:0005524">
    <property type="term" value="F:ATP binding"/>
    <property type="evidence" value="ECO:0007669"/>
    <property type="project" value="UniProtKB-KW"/>
</dbReference>
<dbReference type="EMBL" id="LLZU01000016">
    <property type="protein sequence ID" value="KRV49023.1"/>
    <property type="molecule type" value="Genomic_DNA"/>
</dbReference>
<evidence type="ECO:0000259" key="12">
    <source>
        <dbReference type="PROSITE" id="PS51194"/>
    </source>
</evidence>
<dbReference type="CDD" id="cd17920">
    <property type="entry name" value="DEXHc_RecQ"/>
    <property type="match status" value="1"/>
</dbReference>
<dbReference type="GO" id="GO:0003677">
    <property type="term" value="F:DNA binding"/>
    <property type="evidence" value="ECO:0007669"/>
    <property type="project" value="UniProtKB-KW"/>
</dbReference>
<dbReference type="eggNOG" id="COG0514">
    <property type="taxonomic scope" value="Bacteria"/>
</dbReference>
<dbReference type="PROSITE" id="PS51192">
    <property type="entry name" value="HELICASE_ATP_BIND_1"/>
    <property type="match status" value="1"/>
</dbReference>
<feature type="region of interest" description="Disordered" evidence="9">
    <location>
        <begin position="467"/>
        <end position="501"/>
    </location>
</feature>
<dbReference type="Pfam" id="PF00271">
    <property type="entry name" value="Helicase_C"/>
    <property type="match status" value="1"/>
</dbReference>
<dbReference type="Pfam" id="PF13307">
    <property type="entry name" value="Helicase_C_2"/>
    <property type="match status" value="1"/>
</dbReference>
<evidence type="ECO:0000256" key="5">
    <source>
        <dbReference type="ARBA" id="ARBA00023125"/>
    </source>
</evidence>
<organism evidence="13 14">
    <name type="scientific">Wenjunlia vitaminophila</name>
    <name type="common">Streptomyces vitaminophilus</name>
    <dbReference type="NCBI Taxonomy" id="76728"/>
    <lineage>
        <taxon>Bacteria</taxon>
        <taxon>Bacillati</taxon>
        <taxon>Actinomycetota</taxon>
        <taxon>Actinomycetes</taxon>
        <taxon>Kitasatosporales</taxon>
        <taxon>Streptomycetaceae</taxon>
        <taxon>Wenjunlia</taxon>
    </lineage>
</organism>
<evidence type="ECO:0000256" key="7">
    <source>
        <dbReference type="ARBA" id="ARBA00034617"/>
    </source>
</evidence>
<dbReference type="SMART" id="SM00487">
    <property type="entry name" value="DEXDc"/>
    <property type="match status" value="2"/>
</dbReference>
<evidence type="ECO:0000256" key="9">
    <source>
        <dbReference type="SAM" id="MobiDB-lite"/>
    </source>
</evidence>
<keyword evidence="5" id="KW-0238">DNA-binding</keyword>
<feature type="compositionally biased region" description="Basic and acidic residues" evidence="9">
    <location>
        <begin position="1420"/>
        <end position="1431"/>
    </location>
</feature>
<comment type="similarity">
    <text evidence="1">Belongs to the helicase family. RecQ subfamily.</text>
</comment>
<dbReference type="InterPro" id="IPR001650">
    <property type="entry name" value="Helicase_C-like"/>
</dbReference>
<dbReference type="STRING" id="76728.AQ490_22185"/>
<keyword evidence="2" id="KW-0547">Nucleotide-binding</keyword>
<evidence type="ECO:0000259" key="11">
    <source>
        <dbReference type="PROSITE" id="PS51193"/>
    </source>
</evidence>
<dbReference type="SUPFAM" id="SSF52540">
    <property type="entry name" value="P-loop containing nucleoside triphosphate hydrolases"/>
    <property type="match status" value="3"/>
</dbReference>
<keyword evidence="14" id="KW-1185">Reference proteome</keyword>
<protein>
    <recommendedName>
        <fullName evidence="8">DNA 3'-5' helicase</fullName>
        <ecNumber evidence="8">5.6.2.4</ecNumber>
    </recommendedName>
</protein>
<evidence type="ECO:0000256" key="6">
    <source>
        <dbReference type="ARBA" id="ARBA00023235"/>
    </source>
</evidence>
<dbReference type="GO" id="GO:0005694">
    <property type="term" value="C:chromosome"/>
    <property type="evidence" value="ECO:0007669"/>
    <property type="project" value="TreeGrafter"/>
</dbReference>
<dbReference type="InterPro" id="IPR011545">
    <property type="entry name" value="DEAD/DEAH_box_helicase_dom"/>
</dbReference>
<evidence type="ECO:0000313" key="13">
    <source>
        <dbReference type="EMBL" id="KRV49023.1"/>
    </source>
</evidence>
<dbReference type="PROSITE" id="PS51194">
    <property type="entry name" value="HELICASE_CTER"/>
    <property type="match status" value="1"/>
</dbReference>
<evidence type="ECO:0000256" key="1">
    <source>
        <dbReference type="ARBA" id="ARBA00005446"/>
    </source>
</evidence>
<evidence type="ECO:0000256" key="4">
    <source>
        <dbReference type="ARBA" id="ARBA00022840"/>
    </source>
</evidence>
<keyword evidence="6" id="KW-0413">Isomerase</keyword>
<dbReference type="PROSITE" id="PS51193">
    <property type="entry name" value="HELICASE_ATP_BIND_2"/>
    <property type="match status" value="1"/>
</dbReference>
<dbReference type="InterPro" id="IPR014001">
    <property type="entry name" value="Helicase_ATP-bd"/>
</dbReference>
<dbReference type="GO" id="GO:0043138">
    <property type="term" value="F:3'-5' DNA helicase activity"/>
    <property type="evidence" value="ECO:0007669"/>
    <property type="project" value="UniProtKB-EC"/>
</dbReference>
<dbReference type="InterPro" id="IPR006555">
    <property type="entry name" value="ATP-dep_Helicase_C"/>
</dbReference>
<dbReference type="SUPFAM" id="SSF53098">
    <property type="entry name" value="Ribonuclease H-like"/>
    <property type="match status" value="1"/>
</dbReference>
<dbReference type="GO" id="GO:0005737">
    <property type="term" value="C:cytoplasm"/>
    <property type="evidence" value="ECO:0007669"/>
    <property type="project" value="TreeGrafter"/>
</dbReference>
<dbReference type="EC" id="5.6.2.4" evidence="8"/>
<dbReference type="Gene3D" id="3.30.420.10">
    <property type="entry name" value="Ribonuclease H-like superfamily/Ribonuclease H"/>
    <property type="match status" value="1"/>
</dbReference>
<dbReference type="Proteomes" id="UP000050867">
    <property type="component" value="Unassembled WGS sequence"/>
</dbReference>
<evidence type="ECO:0000313" key="14">
    <source>
        <dbReference type="Proteomes" id="UP000050867"/>
    </source>
</evidence>
<feature type="domain" description="Helicase ATP-binding" evidence="11">
    <location>
        <begin position="353"/>
        <end position="674"/>
    </location>
</feature>
<dbReference type="RefSeq" id="WP_018384844.1">
    <property type="nucleotide sequence ID" value="NZ_LLZU01000016.1"/>
</dbReference>
<comment type="catalytic activity">
    <reaction evidence="7">
        <text>Couples ATP hydrolysis with the unwinding of duplex DNA by translocating in the 3'-5' direction.</text>
        <dbReference type="EC" id="5.6.2.4"/>
    </reaction>
</comment>
<evidence type="ECO:0000259" key="10">
    <source>
        <dbReference type="PROSITE" id="PS51192"/>
    </source>
</evidence>
<dbReference type="Pfam" id="PF00270">
    <property type="entry name" value="DEAD"/>
    <property type="match status" value="1"/>
</dbReference>
<feature type="region of interest" description="Disordered" evidence="9">
    <location>
        <begin position="785"/>
        <end position="809"/>
    </location>
</feature>
<dbReference type="OrthoDB" id="9803913at2"/>
<dbReference type="SMART" id="SM00490">
    <property type="entry name" value="HELICc"/>
    <property type="match status" value="1"/>
</dbReference>
<dbReference type="GO" id="GO:0004527">
    <property type="term" value="F:exonuclease activity"/>
    <property type="evidence" value="ECO:0007669"/>
    <property type="project" value="UniProtKB-ARBA"/>
</dbReference>
<evidence type="ECO:0000256" key="8">
    <source>
        <dbReference type="ARBA" id="ARBA00034808"/>
    </source>
</evidence>
<dbReference type="PANTHER" id="PTHR13710:SF105">
    <property type="entry name" value="ATP-DEPENDENT DNA HELICASE Q1"/>
    <property type="match status" value="1"/>
</dbReference>
<sequence length="1992" mass="216104">MRVPGGVLRIVELVRESPTGLTAGEVAAAVQRSHPGAIEELVVKRLRQAVAAGLLREATGRFFAVPAESQAAGPQRTQRVGGLRAVAIDVESVVRTKGEDPFLERQVYQLGAVRFGTDPEWIARCPRREWLLRLTWGEETLVDAGVRRRVRDEGLAPRQVWEEFARYLADADTVVAYNGTVLDFPVVREAASAVELGDPLAGAHLVDGLYLAHAVWPAEQSHRLHRLAEAVGVERSGLREHAAGDDATLLVRLVERVVQEVTRWDPELAALVRDVCADSPAWRMVYQLASSAGARGEFSGAWDQRRVAELLGRELAGHPHRRGTSGRRRGRARFTVDGSLRDADGRVDPAALAGEVHGEKAEPRPAQRDMATTLQSWIDRGVPGLLEAPTGTGKSYAVLAVALDWLAAGPGRTAVIATHTKQLQGQLARDLTRLGHVCPGLVDIADLVKGRAGRLSLAELTAQLAEAARTPQAGTTPPTGRGASPASQGRAGRRGRDRRRLVERTGFRELATYLLLRLRACPEPPSSWAARSVDPTDIPAFFDDYLGPVLPLCLEALSQRNDDYQPGADSPLVAHTDTVREAIGNHRLVIANHALALTHLDDLRALGPDTLLIIDEAHELENAATSALSVTTDYRDLENLLLDCRAWVADAPNGALRDRVVRALDELERLFDSEQLPRLAAQAFDARAKGVGVRVGSRAAVLASPYSGTSGTRHTRQIQRLLVRVRQGVHAVGAALGRYLVANTEDLDGHARQRAARLASRADDATGALDRITADIDHLLTPGLALDGRGKPGTATGEENPAPGGEEAGVVPSRVVYLEELAEPEPGLRAYQFRVTTSPVELPADAVWRRFLGSFQRAYYLSATLRTAGTWAFVTERLGLANTLPTLALPSPFDLSSQAELVCFSDFPSWAEQEEGAMRTVAHQLAGYAAELMRERQDGRGHDGGGMVLTTARATAGGIGDLLVRELRSRESSVPVVPALVLGNGRAVAQFTDEDQGGGFLVGTRGLWQGVDVADERRLRLVWINKLPFAPFADPVVEARRAAVRARAEEAGHQDPDMVATERYYLPLAALHLRQAVGRLIRSRRHRGVIVISDRNLGGHTGLRRAYRKAFLGSLDPQLLRDDPVTGERGGGNVTTMVDGWRRIWRFLAGGRLLGETRAAELCTDDALERHTLLPHTRRLRGLTLTVGEMARLRTQGRLEEEVLARAAVAAGLLRLSDEPVTLKPAQRAVISAVAEGRNVLGLLPTGFGKSYTFQLPALVLPGITLVISPLVALMHDQALELNRSIGGAVRALISPLRESSSRAGKTEVADELQGRADHGIRLVYVSPERLCQRRFRELVREAVAAGRLTRIVVDEAHTMAQWEDFRPGMRRVERFIAELRDTYGLPVTAVTATANRSVHAALREGVFGLPPEPPADGSAEERAEASRPDARGGLVTVRGNPVRPELAVFRRSLNRPGPRGVVGLAERVVDALSGHAIFYCLTVKEVNALHAHLREYVGDAGVRVLRFHGRLTEAEKAAVMNEFREAPRQEEEGFAPIVIVATSAFGLGINRPDVRTVFCVSPPTDLAALYQQIGRAGRDASGAALTDERQANVALALATSRGLRTVQFMTGRDLPASLLRRMGQTVLSSRDTMDAAALANALLSEDVATGLLNEREADNEYTVDRYRTGVMRAFGTLADLGAVTDLGDYPPLCAVGPGDLHPSGGPVPGEPTGAMERTVVDAVLALPDRGRLRVHTVDSLLVERVPGYREHAEGPAGTWEILADLHDRGLLDVSAAPSCRFVTGLTVHRSRLPEGYLPLMSRRTARADQELALLQDFFTDTTTCAQRKLSSYFGVQTLPDGCCSTALCRCSACWAVPDWPPHERRPAVAAAFESAAPSTAGTTDSALRSRRLDSQTHQLVRLMAKGVHLRILWHALRGDESAYQPARNRHEPLPRPLRDSRHFGGRLDVTTSEVEGSLNRLVQAGLLSSTEDGRWHARNGGGSVSPKQLRD</sequence>
<keyword evidence="3" id="KW-0378">Hydrolase</keyword>
<feature type="region of interest" description="Disordered" evidence="9">
    <location>
        <begin position="1973"/>
        <end position="1992"/>
    </location>
</feature>
<dbReference type="InterPro" id="IPR036397">
    <property type="entry name" value="RNaseH_sf"/>
</dbReference>
<evidence type="ECO:0000256" key="2">
    <source>
        <dbReference type="ARBA" id="ARBA00022741"/>
    </source>
</evidence>
<name>A0A0T6LT45_WENVI</name>
<proteinExistence type="inferred from homology"/>
<feature type="compositionally biased region" description="Low complexity" evidence="9">
    <location>
        <begin position="480"/>
        <end position="490"/>
    </location>
</feature>
<reference evidence="13 14" key="1">
    <citation type="submission" date="2015-10" db="EMBL/GenBank/DDBJ databases">
        <title>Draft genome sequence of pyrrolomycin-producing Streptomyces vitaminophilus.</title>
        <authorList>
            <person name="Graham D.E."/>
            <person name="Mahan K.M."/>
            <person name="Klingeman D.M."/>
            <person name="Hettich R.L."/>
            <person name="Parry R.J."/>
        </authorList>
    </citation>
    <scope>NUCLEOTIDE SEQUENCE [LARGE SCALE GENOMIC DNA]</scope>
    <source>
        <strain evidence="13 14">ATCC 31673</strain>
    </source>
</reference>
<dbReference type="GO" id="GO:0009378">
    <property type="term" value="F:four-way junction helicase activity"/>
    <property type="evidence" value="ECO:0007669"/>
    <property type="project" value="TreeGrafter"/>
</dbReference>
<evidence type="ECO:0000256" key="3">
    <source>
        <dbReference type="ARBA" id="ARBA00022801"/>
    </source>
</evidence>
<dbReference type="InterPro" id="IPR006554">
    <property type="entry name" value="Helicase-like_DEXD_c2"/>
</dbReference>
<dbReference type="SMART" id="SM00479">
    <property type="entry name" value="EXOIII"/>
    <property type="match status" value="1"/>
</dbReference>
<accession>A0A0T6LT45</accession>
<gene>
    <name evidence="13" type="ORF">AQ490_22185</name>
</gene>
<feature type="domain" description="Helicase ATP-binding" evidence="10">
    <location>
        <begin position="1231"/>
        <end position="1413"/>
    </location>
</feature>
<dbReference type="GO" id="GO:0000724">
    <property type="term" value="P:double-strand break repair via homologous recombination"/>
    <property type="evidence" value="ECO:0007669"/>
    <property type="project" value="TreeGrafter"/>
</dbReference>
<dbReference type="PANTHER" id="PTHR13710">
    <property type="entry name" value="DNA HELICASE RECQ FAMILY MEMBER"/>
    <property type="match status" value="1"/>
</dbReference>
<feature type="region of interest" description="Disordered" evidence="9">
    <location>
        <begin position="1408"/>
        <end position="1437"/>
    </location>
</feature>
<keyword evidence="4" id="KW-0067">ATP-binding</keyword>
<dbReference type="InterPro" id="IPR012337">
    <property type="entry name" value="RNaseH-like_sf"/>
</dbReference>
<dbReference type="Gene3D" id="3.40.50.300">
    <property type="entry name" value="P-loop containing nucleotide triphosphate hydrolases"/>
    <property type="match status" value="5"/>
</dbReference>
<dbReference type="InterPro" id="IPR014013">
    <property type="entry name" value="Helic_SF1/SF2_ATP-bd_DinG/Rad3"/>
</dbReference>
<comment type="caution">
    <text evidence="13">The sequence shown here is derived from an EMBL/GenBank/DDBJ whole genome shotgun (WGS) entry which is preliminary data.</text>
</comment>
<dbReference type="InterPro" id="IPR027417">
    <property type="entry name" value="P-loop_NTPase"/>
</dbReference>
<dbReference type="SMART" id="SM00488">
    <property type="entry name" value="DEXDc2"/>
    <property type="match status" value="1"/>
</dbReference>
<dbReference type="InterPro" id="IPR013520">
    <property type="entry name" value="Ribonucl_H"/>
</dbReference>
<feature type="compositionally biased region" description="Low complexity" evidence="9">
    <location>
        <begin position="797"/>
        <end position="809"/>
    </location>
</feature>
<dbReference type="GO" id="GO:0016818">
    <property type="term" value="F:hydrolase activity, acting on acid anhydrides, in phosphorus-containing anhydrides"/>
    <property type="evidence" value="ECO:0007669"/>
    <property type="project" value="InterPro"/>
</dbReference>
<feature type="domain" description="Helicase C-terminal" evidence="12">
    <location>
        <begin position="1465"/>
        <end position="1645"/>
    </location>
</feature>